<evidence type="ECO:0000313" key="4">
    <source>
        <dbReference type="Proteomes" id="UP000235023"/>
    </source>
</evidence>
<keyword evidence="2" id="KW-0812">Transmembrane</keyword>
<dbReference type="EMBL" id="KZ559497">
    <property type="protein sequence ID" value="PLN86672.1"/>
    <property type="molecule type" value="Genomic_DNA"/>
</dbReference>
<sequence length="477" mass="53419">MLLIFHFFPSSTSRVSLLQSGTHYTINQTTDTMFSVSFIPSQEGSSDETPLPYTASPLRLLASDIILVFHHLGSVLWLFSPLWPCKSGALDETYPSRKNLWCGVVHVVLVIAQLLFLVSLVVCVLCLVPALWVLVYGVGVVGMNYWVCNRALNGTERVLRSAVGVDGEEEHGRECWVYVNGVAAGEHWMQQHLDRLAYTFGRRIIGIHNRTLGIVFDIIECLIQRCFSYATQDVREAYAIIKEALVNPEIDKVILILHSQGGIEGGLIIDWLLDEMPQDLLCHLEVYTFGNAANHFNNPFRRVLDFRSTKCKRADLIHSQHTAEQDGKSICHIEHYVNSKDFVGLWGVMNFINVPNRYMGRLFVRSGPGHLLNQHYMDSMFPLGPDMKASETNEFMETELDMANTASAAGVDGSNEKVDTPGERSSVQVTPNASGPVPSDNHGNPVSDRPLKVKDLSRLWLYRNGGLPPCQEEYKQA</sequence>
<keyword evidence="2" id="KW-0472">Membrane</keyword>
<evidence type="ECO:0000256" key="2">
    <source>
        <dbReference type="SAM" id="Phobius"/>
    </source>
</evidence>
<dbReference type="Proteomes" id="UP000235023">
    <property type="component" value="Unassembled WGS sequence"/>
</dbReference>
<gene>
    <name evidence="3" type="ORF">BDW42DRAFT_158270</name>
</gene>
<feature type="region of interest" description="Disordered" evidence="1">
    <location>
        <begin position="407"/>
        <end position="450"/>
    </location>
</feature>
<proteinExistence type="predicted"/>
<evidence type="ECO:0000256" key="1">
    <source>
        <dbReference type="SAM" id="MobiDB-lite"/>
    </source>
</evidence>
<organism evidence="3 4">
    <name type="scientific">Aspergillus taichungensis</name>
    <dbReference type="NCBI Taxonomy" id="482145"/>
    <lineage>
        <taxon>Eukaryota</taxon>
        <taxon>Fungi</taxon>
        <taxon>Dikarya</taxon>
        <taxon>Ascomycota</taxon>
        <taxon>Pezizomycotina</taxon>
        <taxon>Eurotiomycetes</taxon>
        <taxon>Eurotiomycetidae</taxon>
        <taxon>Eurotiales</taxon>
        <taxon>Aspergillaceae</taxon>
        <taxon>Aspergillus</taxon>
        <taxon>Aspergillus subgen. Circumdati</taxon>
    </lineage>
</organism>
<evidence type="ECO:0008006" key="5">
    <source>
        <dbReference type="Google" id="ProtNLM"/>
    </source>
</evidence>
<protein>
    <recommendedName>
        <fullName evidence="5">DUF676 domain-containing protein</fullName>
    </recommendedName>
</protein>
<feature type="transmembrane region" description="Helical" evidence="2">
    <location>
        <begin position="60"/>
        <end position="79"/>
    </location>
</feature>
<name>A0A2J5I9D6_9EURO</name>
<dbReference type="AlphaFoldDB" id="A0A2J5I9D6"/>
<dbReference type="OrthoDB" id="202545at2759"/>
<dbReference type="SUPFAM" id="SSF53474">
    <property type="entry name" value="alpha/beta-Hydrolases"/>
    <property type="match status" value="1"/>
</dbReference>
<accession>A0A2J5I9D6</accession>
<feature type="transmembrane region" description="Helical" evidence="2">
    <location>
        <begin position="100"/>
        <end position="121"/>
    </location>
</feature>
<feature type="compositionally biased region" description="Polar residues" evidence="1">
    <location>
        <begin position="423"/>
        <end position="433"/>
    </location>
</feature>
<dbReference type="InterPro" id="IPR029058">
    <property type="entry name" value="AB_hydrolase_fold"/>
</dbReference>
<evidence type="ECO:0000313" key="3">
    <source>
        <dbReference type="EMBL" id="PLN86672.1"/>
    </source>
</evidence>
<keyword evidence="2" id="KW-1133">Transmembrane helix</keyword>
<reference evidence="4" key="1">
    <citation type="submission" date="2017-12" db="EMBL/GenBank/DDBJ databases">
        <authorList>
            <consortium name="DOE Joint Genome Institute"/>
            <person name="Mondo S.J."/>
            <person name="Kjaerbolling I."/>
            <person name="Vesth T.C."/>
            <person name="Frisvad J.C."/>
            <person name="Nybo J.L."/>
            <person name="Theobald S."/>
            <person name="Kuo A."/>
            <person name="Bowyer P."/>
            <person name="Matsuda Y."/>
            <person name="Lyhne E.K."/>
            <person name="Kogle M.E."/>
            <person name="Clum A."/>
            <person name="Lipzen A."/>
            <person name="Salamov A."/>
            <person name="Ngan C.Y."/>
            <person name="Daum C."/>
            <person name="Chiniquy J."/>
            <person name="Barry K."/>
            <person name="LaButti K."/>
            <person name="Haridas S."/>
            <person name="Simmons B.A."/>
            <person name="Magnuson J.K."/>
            <person name="Mortensen U.H."/>
            <person name="Larsen T.O."/>
            <person name="Grigoriev I.V."/>
            <person name="Baker S.E."/>
            <person name="Andersen M.R."/>
            <person name="Nordberg H.P."/>
            <person name="Cantor M.N."/>
            <person name="Hua S.X."/>
        </authorList>
    </citation>
    <scope>NUCLEOTIDE SEQUENCE [LARGE SCALE GENOMIC DNA]</scope>
    <source>
        <strain evidence="4">IBT 19404</strain>
    </source>
</reference>
<dbReference type="PANTHER" id="PTHR42044">
    <property type="entry name" value="DUF676 DOMAIN-CONTAINING PROTEIN-RELATED"/>
    <property type="match status" value="1"/>
</dbReference>
<keyword evidence="4" id="KW-1185">Reference proteome</keyword>
<dbReference type="PANTHER" id="PTHR42044:SF2">
    <property type="entry name" value="DUF676 DOMAIN-CONTAINING PROTEIN"/>
    <property type="match status" value="1"/>
</dbReference>
<feature type="transmembrane region" description="Helical" evidence="2">
    <location>
        <begin position="127"/>
        <end position="147"/>
    </location>
</feature>